<gene>
    <name evidence="1" type="ORF">BECKTC1821D_GA0114238_10873</name>
</gene>
<name>A0A450Z8B7_9GAMM</name>
<reference evidence="1" key="1">
    <citation type="submission" date="2019-02" db="EMBL/GenBank/DDBJ databases">
        <authorList>
            <person name="Gruber-Vodicka R. H."/>
            <person name="Seah K. B. B."/>
        </authorList>
    </citation>
    <scope>NUCLEOTIDE SEQUENCE</scope>
    <source>
        <strain evidence="1">BECK_BZ123</strain>
    </source>
</reference>
<sequence length="62" mass="6977">MMSPLGSEDSVPDRYPGEALEILYAVLPNDRAAWPYDMEKVLQRIIRADGDLAGKVRDLRSD</sequence>
<dbReference type="EMBL" id="CAADFS010000087">
    <property type="protein sequence ID" value="VFK50025.1"/>
    <property type="molecule type" value="Genomic_DNA"/>
</dbReference>
<accession>A0A450Z8B7</accession>
<dbReference type="AlphaFoldDB" id="A0A450Z8B7"/>
<evidence type="ECO:0000313" key="1">
    <source>
        <dbReference type="EMBL" id="VFK50025.1"/>
    </source>
</evidence>
<organism evidence="1">
    <name type="scientific">Candidatus Kentrum sp. TC</name>
    <dbReference type="NCBI Taxonomy" id="2126339"/>
    <lineage>
        <taxon>Bacteria</taxon>
        <taxon>Pseudomonadati</taxon>
        <taxon>Pseudomonadota</taxon>
        <taxon>Gammaproteobacteria</taxon>
        <taxon>Candidatus Kentrum</taxon>
    </lineage>
</organism>
<protein>
    <submittedName>
        <fullName evidence="1">Uncharacterized protein</fullName>
    </submittedName>
</protein>
<proteinExistence type="predicted"/>